<dbReference type="PANTHER" id="PTHR20898:SF0">
    <property type="entry name" value="DAEDALUS ON 3-RELATED"/>
    <property type="match status" value="1"/>
</dbReference>
<keyword evidence="1" id="KW-1133">Transmembrane helix</keyword>
<sequence length="179" mass="20796">MRLKAQIFKYIVAFTILIQPAIFAYIKFINLKCVTYDKPFADFRQCNLKALSRNAVALSLHVRLFQVPVNNVSVNLDVYKKANGYRPFMFNITADFCQFLKNKKRIPFGKLLMDTVEAYSNINHTCPFDNDIIVRDMVLKPEQMQLLPVPMGEYMLRISVAAYNDYKATIKAYIQVMED</sequence>
<feature type="transmembrane region" description="Helical" evidence="1">
    <location>
        <begin position="7"/>
        <end position="26"/>
    </location>
</feature>
<dbReference type="KEGG" id="bdr:115066083"/>
<dbReference type="GeneID" id="115066083"/>
<dbReference type="RefSeq" id="XP_029405639.2">
    <property type="nucleotide sequence ID" value="XM_029549779.2"/>
</dbReference>
<dbReference type="Pfam" id="PF06477">
    <property type="entry name" value="DUF1091"/>
    <property type="match status" value="1"/>
</dbReference>
<dbReference type="AlphaFoldDB" id="A0A8N4QI93"/>
<evidence type="ECO:0000256" key="1">
    <source>
        <dbReference type="SAM" id="Phobius"/>
    </source>
</evidence>
<name>A0A8N4QI93_BACDO</name>
<protein>
    <submittedName>
        <fullName evidence="3">Uncharacterized protein LOC115066083</fullName>
    </submittedName>
</protein>
<dbReference type="PANTHER" id="PTHR20898">
    <property type="entry name" value="DAEDALUS ON 3-RELATED-RELATED"/>
    <property type="match status" value="1"/>
</dbReference>
<dbReference type="OrthoDB" id="7727171at2759"/>
<dbReference type="Proteomes" id="UP001652620">
    <property type="component" value="Chromosome 5"/>
</dbReference>
<keyword evidence="1" id="KW-0812">Transmembrane</keyword>
<evidence type="ECO:0000313" key="3">
    <source>
        <dbReference type="RefSeq" id="XP_029405639.2"/>
    </source>
</evidence>
<organism evidence="2 3">
    <name type="scientific">Bactrocera dorsalis</name>
    <name type="common">Oriental fruit fly</name>
    <name type="synonym">Dacus dorsalis</name>
    <dbReference type="NCBI Taxonomy" id="27457"/>
    <lineage>
        <taxon>Eukaryota</taxon>
        <taxon>Metazoa</taxon>
        <taxon>Ecdysozoa</taxon>
        <taxon>Arthropoda</taxon>
        <taxon>Hexapoda</taxon>
        <taxon>Insecta</taxon>
        <taxon>Pterygota</taxon>
        <taxon>Neoptera</taxon>
        <taxon>Endopterygota</taxon>
        <taxon>Diptera</taxon>
        <taxon>Brachycera</taxon>
        <taxon>Muscomorpha</taxon>
        <taxon>Tephritoidea</taxon>
        <taxon>Tephritidae</taxon>
        <taxon>Bactrocera</taxon>
        <taxon>Bactrocera</taxon>
    </lineage>
</organism>
<keyword evidence="1" id="KW-0472">Membrane</keyword>
<dbReference type="InterPro" id="IPR010512">
    <property type="entry name" value="DUF1091"/>
</dbReference>
<gene>
    <name evidence="3" type="primary">LOC115066083</name>
</gene>
<reference evidence="3" key="1">
    <citation type="submission" date="2025-08" db="UniProtKB">
        <authorList>
            <consortium name="RefSeq"/>
        </authorList>
    </citation>
    <scope>IDENTIFICATION</scope>
    <source>
        <tissue evidence="3">Adult</tissue>
    </source>
</reference>
<evidence type="ECO:0000313" key="2">
    <source>
        <dbReference type="Proteomes" id="UP001652620"/>
    </source>
</evidence>
<dbReference type="SMART" id="SM00697">
    <property type="entry name" value="DM8"/>
    <property type="match status" value="1"/>
</dbReference>
<keyword evidence="2" id="KW-1185">Reference proteome</keyword>
<accession>A0A8N4QI93</accession>
<proteinExistence type="predicted"/>